<protein>
    <submittedName>
        <fullName evidence="3">AbrB family transcriptional regulator</fullName>
    </submittedName>
</protein>
<dbReference type="eggNOG" id="COG2002">
    <property type="taxonomic scope" value="Bacteria"/>
</dbReference>
<dbReference type="NCBIfam" id="TIGR01439">
    <property type="entry name" value="lp_hng_hel_AbrB"/>
    <property type="match status" value="1"/>
</dbReference>
<dbReference type="PATRIC" id="fig|1163408.3.peg.2715"/>
<dbReference type="SUPFAM" id="SSF89447">
    <property type="entry name" value="AbrB/MazE/MraZ-like"/>
    <property type="match status" value="1"/>
</dbReference>
<reference evidence="3 4" key="1">
    <citation type="journal article" date="2012" name="J. Bacteriol.">
        <title>Genome sequences for six rhodanobacter strains, isolated from soils and the terrestrial subsurface, with variable denitrification capabilities.</title>
        <authorList>
            <person name="Kostka J.E."/>
            <person name="Green S.J."/>
            <person name="Rishishwar L."/>
            <person name="Prakash O."/>
            <person name="Katz L.S."/>
            <person name="Marino-Ramirez L."/>
            <person name="Jordan I.K."/>
            <person name="Munk C."/>
            <person name="Ivanova N."/>
            <person name="Mikhailova N."/>
            <person name="Watson D.B."/>
            <person name="Brown S.D."/>
            <person name="Palumbo A.V."/>
            <person name="Brooks S.C."/>
        </authorList>
    </citation>
    <scope>NUCLEOTIDE SEQUENCE [LARGE SCALE GENOMIC DNA]</scope>
    <source>
        <strain evidence="4">Jip2T</strain>
    </source>
</reference>
<dbReference type="EMBL" id="AJXU01000058">
    <property type="protein sequence ID" value="EIL88233.1"/>
    <property type="molecule type" value="Genomic_DNA"/>
</dbReference>
<keyword evidence="1" id="KW-0238">DNA-binding</keyword>
<dbReference type="STRING" id="1163408.UU9_13366"/>
<dbReference type="Gene3D" id="2.10.260.10">
    <property type="match status" value="1"/>
</dbReference>
<keyword evidence="4" id="KW-1185">Reference proteome</keyword>
<evidence type="ECO:0000313" key="3">
    <source>
        <dbReference type="EMBL" id="EIL88233.1"/>
    </source>
</evidence>
<evidence type="ECO:0000313" key="4">
    <source>
        <dbReference type="Proteomes" id="UP000004210"/>
    </source>
</evidence>
<dbReference type="GO" id="GO:0003677">
    <property type="term" value="F:DNA binding"/>
    <property type="evidence" value="ECO:0007669"/>
    <property type="project" value="UniProtKB-UniRule"/>
</dbReference>
<comment type="caution">
    <text evidence="3">The sequence shown here is derived from an EMBL/GenBank/DDBJ whole genome shotgun (WGS) entry which is preliminary data.</text>
</comment>
<name>I4VLZ2_9GAMM</name>
<dbReference type="Proteomes" id="UP000004210">
    <property type="component" value="Unassembled WGS sequence"/>
</dbReference>
<dbReference type="PROSITE" id="PS51740">
    <property type="entry name" value="SPOVT_ABRB"/>
    <property type="match status" value="1"/>
</dbReference>
<accession>I4VLZ2</accession>
<feature type="domain" description="SpoVT-AbrB" evidence="2">
    <location>
        <begin position="1"/>
        <end position="47"/>
    </location>
</feature>
<dbReference type="InterPro" id="IPR037914">
    <property type="entry name" value="SpoVT-AbrB_sf"/>
</dbReference>
<dbReference type="InterPro" id="IPR007159">
    <property type="entry name" value="SpoVT-AbrB_dom"/>
</dbReference>
<sequence length="90" mass="9704">MRSTLTSKGQVTVPKKYRDYLGLRPGASVGFSLGAHGEVIVASADAPKPGRGNKRRFDALRGTLDTGKTTDELMRLLRGYDADARDPGLK</sequence>
<dbReference type="SMART" id="SM00966">
    <property type="entry name" value="SpoVT_AbrB"/>
    <property type="match status" value="1"/>
</dbReference>
<dbReference type="RefSeq" id="WP_007082301.1">
    <property type="nucleotide sequence ID" value="NZ_AJXU01000058.1"/>
</dbReference>
<dbReference type="Pfam" id="PF04014">
    <property type="entry name" value="MazE_antitoxin"/>
    <property type="match status" value="1"/>
</dbReference>
<evidence type="ECO:0000259" key="2">
    <source>
        <dbReference type="PROSITE" id="PS51740"/>
    </source>
</evidence>
<organism evidence="3 4">
    <name type="scientific">Rhodanobacter fulvus Jip2</name>
    <dbReference type="NCBI Taxonomy" id="1163408"/>
    <lineage>
        <taxon>Bacteria</taxon>
        <taxon>Pseudomonadati</taxon>
        <taxon>Pseudomonadota</taxon>
        <taxon>Gammaproteobacteria</taxon>
        <taxon>Lysobacterales</taxon>
        <taxon>Rhodanobacteraceae</taxon>
        <taxon>Rhodanobacter</taxon>
    </lineage>
</organism>
<dbReference type="OrthoDB" id="9809003at2"/>
<proteinExistence type="predicted"/>
<gene>
    <name evidence="3" type="ORF">UU9_13366</name>
</gene>
<dbReference type="AlphaFoldDB" id="I4VLZ2"/>
<evidence type="ECO:0000256" key="1">
    <source>
        <dbReference type="PROSITE-ProRule" id="PRU01076"/>
    </source>
</evidence>